<proteinExistence type="predicted"/>
<reference evidence="1 2" key="1">
    <citation type="submission" date="2013-08" db="EMBL/GenBank/DDBJ databases">
        <title>Gluconobacter thailandicus NBRC 3257 whole genome sequence.</title>
        <authorList>
            <person name="Matsutani M."/>
            <person name="Yakushi T."/>
            <person name="Matsushita K."/>
        </authorList>
    </citation>
    <scope>NUCLEOTIDE SEQUENCE [LARGE SCALE GENOMIC DNA]</scope>
    <source>
        <strain evidence="1 2">NBRC 3257</strain>
    </source>
</reference>
<keyword evidence="2" id="KW-1185">Reference proteome</keyword>
<evidence type="ECO:0000313" key="2">
    <source>
        <dbReference type="Proteomes" id="UP000018209"/>
    </source>
</evidence>
<name>A0ABQ0IYR8_GLUTH</name>
<evidence type="ECO:0000313" key="1">
    <source>
        <dbReference type="EMBL" id="GAD27345.1"/>
    </source>
</evidence>
<comment type="caution">
    <text evidence="1">The sequence shown here is derived from an EMBL/GenBank/DDBJ whole genome shotgun (WGS) entry which is preliminary data.</text>
</comment>
<dbReference type="Proteomes" id="UP000018209">
    <property type="component" value="Unassembled WGS sequence"/>
</dbReference>
<gene>
    <name evidence="1" type="ORF">NBRC3257_2344</name>
</gene>
<protein>
    <submittedName>
        <fullName evidence="1">Uncharacterized protein</fullName>
    </submittedName>
</protein>
<organism evidence="1 2">
    <name type="scientific">Gluconobacter thailandicus NBRC 3257</name>
    <dbReference type="NCBI Taxonomy" id="1381097"/>
    <lineage>
        <taxon>Bacteria</taxon>
        <taxon>Pseudomonadati</taxon>
        <taxon>Pseudomonadota</taxon>
        <taxon>Alphaproteobacteria</taxon>
        <taxon>Acetobacterales</taxon>
        <taxon>Acetobacteraceae</taxon>
        <taxon>Gluconobacter</taxon>
    </lineage>
</organism>
<dbReference type="EMBL" id="BASM01000028">
    <property type="protein sequence ID" value="GAD27345.1"/>
    <property type="molecule type" value="Genomic_DNA"/>
</dbReference>
<sequence length="56" mass="6322">MRGTLSEDEEGRAYWRFIPAHAGNTLPGKVLTEKGKFHPQKSTDFYGLFSAPVRLI</sequence>
<accession>A0ABQ0IYR8</accession>